<dbReference type="Proteomes" id="UP000604661">
    <property type="component" value="Unassembled WGS sequence"/>
</dbReference>
<reference evidence="3 4" key="1">
    <citation type="journal article" date="2020" name="ISME J.">
        <title>Comparative genomics reveals insights into cyanobacterial evolution and habitat adaptation.</title>
        <authorList>
            <person name="Chen M.Y."/>
            <person name="Teng W.K."/>
            <person name="Zhao L."/>
            <person name="Hu C.X."/>
            <person name="Zhou Y.K."/>
            <person name="Han B.P."/>
            <person name="Song L.R."/>
            <person name="Shu W.S."/>
        </authorList>
    </citation>
    <scope>NUCLEOTIDE SEQUENCE [LARGE SCALE GENOMIC DNA]</scope>
    <source>
        <strain evidence="3 4">FACHB-391</strain>
    </source>
</reference>
<evidence type="ECO:0000259" key="2">
    <source>
        <dbReference type="PROSITE" id="PS51186"/>
    </source>
</evidence>
<keyword evidence="4" id="KW-1185">Reference proteome</keyword>
<dbReference type="Gene3D" id="3.40.630.30">
    <property type="match status" value="1"/>
</dbReference>
<dbReference type="SUPFAM" id="SSF55729">
    <property type="entry name" value="Acyl-CoA N-acyltransferases (Nat)"/>
    <property type="match status" value="1"/>
</dbReference>
<dbReference type="Pfam" id="PF13508">
    <property type="entry name" value="Acetyltransf_7"/>
    <property type="match status" value="1"/>
</dbReference>
<organism evidence="3 4">
    <name type="scientific">Nostoc linckia FACHB-391</name>
    <dbReference type="NCBI Taxonomy" id="2692906"/>
    <lineage>
        <taxon>Bacteria</taxon>
        <taxon>Bacillati</taxon>
        <taxon>Cyanobacteriota</taxon>
        <taxon>Cyanophyceae</taxon>
        <taxon>Nostocales</taxon>
        <taxon>Nostocaceae</taxon>
        <taxon>Nostoc</taxon>
    </lineage>
</organism>
<protein>
    <submittedName>
        <fullName evidence="3">GNAT family N-acetyltransferase</fullName>
    </submittedName>
</protein>
<dbReference type="PROSITE" id="PS51186">
    <property type="entry name" value="GNAT"/>
    <property type="match status" value="1"/>
</dbReference>
<gene>
    <name evidence="3" type="ORF">H6G95_27460</name>
</gene>
<name>A0ABR8F3T9_NOSLI</name>
<evidence type="ECO:0000313" key="3">
    <source>
        <dbReference type="EMBL" id="MBD2564276.1"/>
    </source>
</evidence>
<feature type="transmembrane region" description="Helical" evidence="1">
    <location>
        <begin position="77"/>
        <end position="97"/>
    </location>
</feature>
<proteinExistence type="predicted"/>
<dbReference type="CDD" id="cd04301">
    <property type="entry name" value="NAT_SF"/>
    <property type="match status" value="1"/>
</dbReference>
<dbReference type="RefSeq" id="WP_190899766.1">
    <property type="nucleotide sequence ID" value="NZ_JACJTE010000046.1"/>
</dbReference>
<evidence type="ECO:0000313" key="4">
    <source>
        <dbReference type="Proteomes" id="UP000604661"/>
    </source>
</evidence>
<sequence>MTRASSFPADYTIRQLQKNDKAIYQIYLLKLNSSFTAYLYHYLLLLGFVIVVFEFFDGRELLEKVPIFQGISLYQSFWIAVLLSHLLIFIVSLRGNFLHITNNLARQDGSIVLVIEHNNRLVGYAIQSKKASYSWLDELYVKPNYRRLGLGSYLVQNLARRGVKPIYVFPTIVSFRFYIRNGFTLVQEQNLPSELRKISRRSKLLVLI</sequence>
<dbReference type="InterPro" id="IPR016181">
    <property type="entry name" value="Acyl_CoA_acyltransferase"/>
</dbReference>
<keyword evidence="1" id="KW-0472">Membrane</keyword>
<feature type="domain" description="N-acetyltransferase" evidence="2">
    <location>
        <begin position="72"/>
        <end position="202"/>
    </location>
</feature>
<dbReference type="EMBL" id="JACJTE010000046">
    <property type="protein sequence ID" value="MBD2564276.1"/>
    <property type="molecule type" value="Genomic_DNA"/>
</dbReference>
<evidence type="ECO:0000256" key="1">
    <source>
        <dbReference type="SAM" id="Phobius"/>
    </source>
</evidence>
<feature type="transmembrane region" description="Helical" evidence="1">
    <location>
        <begin position="38"/>
        <end position="56"/>
    </location>
</feature>
<dbReference type="InterPro" id="IPR000182">
    <property type="entry name" value="GNAT_dom"/>
</dbReference>
<comment type="caution">
    <text evidence="3">The sequence shown here is derived from an EMBL/GenBank/DDBJ whole genome shotgun (WGS) entry which is preliminary data.</text>
</comment>
<accession>A0ABR8F3T9</accession>
<keyword evidence="1" id="KW-1133">Transmembrane helix</keyword>
<keyword evidence="1" id="KW-0812">Transmembrane</keyword>